<gene>
    <name evidence="2" type="ORF">RCOM_0542680</name>
</gene>
<proteinExistence type="predicted"/>
<evidence type="ECO:0000313" key="3">
    <source>
        <dbReference type="Proteomes" id="UP000008311"/>
    </source>
</evidence>
<protein>
    <recommendedName>
        <fullName evidence="1">Interferon-related developmental regulator N-terminal domain-containing protein</fullName>
    </recommendedName>
</protein>
<reference evidence="3" key="1">
    <citation type="journal article" date="2010" name="Nat. Biotechnol.">
        <title>Draft genome sequence of the oilseed species Ricinus communis.</title>
        <authorList>
            <person name="Chan A.P."/>
            <person name="Crabtree J."/>
            <person name="Zhao Q."/>
            <person name="Lorenzi H."/>
            <person name="Orvis J."/>
            <person name="Puiu D."/>
            <person name="Melake-Berhan A."/>
            <person name="Jones K.M."/>
            <person name="Redman J."/>
            <person name="Chen G."/>
            <person name="Cahoon E.B."/>
            <person name="Gedil M."/>
            <person name="Stanke M."/>
            <person name="Haas B.J."/>
            <person name="Wortman J.R."/>
            <person name="Fraser-Liggett C.M."/>
            <person name="Ravel J."/>
            <person name="Rabinowicz P.D."/>
        </authorList>
    </citation>
    <scope>NUCLEOTIDE SEQUENCE [LARGE SCALE GENOMIC DNA]</scope>
    <source>
        <strain evidence="3">cv. Hale</strain>
    </source>
</reference>
<dbReference type="AlphaFoldDB" id="B9SKN4"/>
<organism evidence="2 3">
    <name type="scientific">Ricinus communis</name>
    <name type="common">Castor bean</name>
    <dbReference type="NCBI Taxonomy" id="3988"/>
    <lineage>
        <taxon>Eukaryota</taxon>
        <taxon>Viridiplantae</taxon>
        <taxon>Streptophyta</taxon>
        <taxon>Embryophyta</taxon>
        <taxon>Tracheophyta</taxon>
        <taxon>Spermatophyta</taxon>
        <taxon>Magnoliopsida</taxon>
        <taxon>eudicotyledons</taxon>
        <taxon>Gunneridae</taxon>
        <taxon>Pentapetalae</taxon>
        <taxon>rosids</taxon>
        <taxon>fabids</taxon>
        <taxon>Malpighiales</taxon>
        <taxon>Euphorbiaceae</taxon>
        <taxon>Acalyphoideae</taxon>
        <taxon>Acalypheae</taxon>
        <taxon>Ricinus</taxon>
    </lineage>
</organism>
<dbReference type="PANTHER" id="PTHR12354">
    <property type="entry name" value="INTERFERON-RELATED DEVELOPMENTAL REGULATOR"/>
    <property type="match status" value="1"/>
</dbReference>
<dbReference type="PANTHER" id="PTHR12354:SF1">
    <property type="entry name" value="INTERFERON-RELATED DEVELOPMENTAL REGULATOR 1"/>
    <property type="match status" value="1"/>
</dbReference>
<dbReference type="InParanoid" id="B9SKN4"/>
<sequence>MIVEYEDYAHEKFQNSLHVLEKALESGSKKFKVLDSLAIVTFFAANNVEETEKAYDKLASGISARSFLLSTIEGWKINHKHWQGAISYMSNLLDEDDDCIYVAAAEALALTFETDCILN</sequence>
<dbReference type="Proteomes" id="UP000008311">
    <property type="component" value="Unassembled WGS sequence"/>
</dbReference>
<dbReference type="EMBL" id="EQ974003">
    <property type="protein sequence ID" value="EEF35831.1"/>
    <property type="molecule type" value="Genomic_DNA"/>
</dbReference>
<dbReference type="InterPro" id="IPR039777">
    <property type="entry name" value="IFRD"/>
</dbReference>
<dbReference type="STRING" id="3988.B9SKN4"/>
<name>B9SKN4_RICCO</name>
<keyword evidence="3" id="KW-1185">Reference proteome</keyword>
<dbReference type="Pfam" id="PF05004">
    <property type="entry name" value="IFRD"/>
    <property type="match status" value="1"/>
</dbReference>
<dbReference type="InterPro" id="IPR007701">
    <property type="entry name" value="Interferon-rel_develop_reg_N"/>
</dbReference>
<evidence type="ECO:0000313" key="2">
    <source>
        <dbReference type="EMBL" id="EEF35831.1"/>
    </source>
</evidence>
<accession>B9SKN4</accession>
<dbReference type="eggNOG" id="KOG2842">
    <property type="taxonomic scope" value="Eukaryota"/>
</dbReference>
<feature type="domain" description="Interferon-related developmental regulator N-terminal" evidence="1">
    <location>
        <begin position="62"/>
        <end position="114"/>
    </location>
</feature>
<evidence type="ECO:0000259" key="1">
    <source>
        <dbReference type="Pfam" id="PF05004"/>
    </source>
</evidence>